<feature type="signal peptide" evidence="1">
    <location>
        <begin position="1"/>
        <end position="21"/>
    </location>
</feature>
<gene>
    <name evidence="2" type="ORF">CDN99_09880</name>
</gene>
<proteinExistence type="predicted"/>
<dbReference type="EMBL" id="NIOF01000003">
    <property type="protein sequence ID" value="OWQ91453.1"/>
    <property type="molecule type" value="Genomic_DNA"/>
</dbReference>
<dbReference type="OrthoDB" id="9180744at2"/>
<sequence>MNANNVLVAALITLLGANAQAQGAPNSTAMPMSSKAAASAAMPLVLGEVRKVDLTKGLIVLRHRDIPNLAMPGMTMGFDVADKKLLDGLNAGDHVEFQAEMIKGKATVTELKRR</sequence>
<dbReference type="AlphaFoldDB" id="A0A246JFV9"/>
<dbReference type="Gene3D" id="2.40.50.320">
    <property type="entry name" value="Copper binding periplasmic protein CusF"/>
    <property type="match status" value="1"/>
</dbReference>
<evidence type="ECO:0000313" key="2">
    <source>
        <dbReference type="EMBL" id="OWQ91453.1"/>
    </source>
</evidence>
<reference evidence="2 3" key="1">
    <citation type="journal article" date="2008" name="Int. J. Syst. Evol. Microbiol.">
        <title>Description of Roseateles aquatilis sp. nov. and Roseateles terrae sp. nov., in the class Betaproteobacteria, and emended description of the genus Roseateles.</title>
        <authorList>
            <person name="Gomila M."/>
            <person name="Bowien B."/>
            <person name="Falsen E."/>
            <person name="Moore E.R."/>
            <person name="Lalucat J."/>
        </authorList>
    </citation>
    <scope>NUCLEOTIDE SEQUENCE [LARGE SCALE GENOMIC DNA]</scope>
    <source>
        <strain evidence="2 3">CCUG 48205</strain>
    </source>
</reference>
<accession>A0A246JFV9</accession>
<evidence type="ECO:0000313" key="3">
    <source>
        <dbReference type="Proteomes" id="UP000197468"/>
    </source>
</evidence>
<dbReference type="InterPro" id="IPR021647">
    <property type="entry name" value="CusF_Ec"/>
</dbReference>
<dbReference type="InterPro" id="IPR042230">
    <property type="entry name" value="CusF_sf"/>
</dbReference>
<keyword evidence="1" id="KW-0732">Signal</keyword>
<dbReference type="RefSeq" id="WP_088384679.1">
    <property type="nucleotide sequence ID" value="NZ_NIOF01000003.1"/>
</dbReference>
<comment type="caution">
    <text evidence="2">The sequence shown here is derived from an EMBL/GenBank/DDBJ whole genome shotgun (WGS) entry which is preliminary data.</text>
</comment>
<feature type="chain" id="PRO_5011992590" evidence="1">
    <location>
        <begin position="22"/>
        <end position="114"/>
    </location>
</feature>
<dbReference type="Proteomes" id="UP000197468">
    <property type="component" value="Unassembled WGS sequence"/>
</dbReference>
<evidence type="ECO:0000256" key="1">
    <source>
        <dbReference type="SAM" id="SignalP"/>
    </source>
</evidence>
<organism evidence="2 3">
    <name type="scientific">Roseateles aquatilis</name>
    <dbReference type="NCBI Taxonomy" id="431061"/>
    <lineage>
        <taxon>Bacteria</taxon>
        <taxon>Pseudomonadati</taxon>
        <taxon>Pseudomonadota</taxon>
        <taxon>Betaproteobacteria</taxon>
        <taxon>Burkholderiales</taxon>
        <taxon>Sphaerotilaceae</taxon>
        <taxon>Roseateles</taxon>
    </lineage>
</organism>
<keyword evidence="3" id="KW-1185">Reference proteome</keyword>
<protein>
    <submittedName>
        <fullName evidence="2">Metal transporter</fullName>
    </submittedName>
</protein>
<dbReference type="Pfam" id="PF11604">
    <property type="entry name" value="CusF_Ec"/>
    <property type="match status" value="1"/>
</dbReference>
<name>A0A246JFV9_9BURK</name>